<name>A0ACC3NS33_9PEZI</name>
<proteinExistence type="predicted"/>
<sequence length="726" mass="77991">MAQQPAVVIIARHGLRLDGSDSSWHLSTPTPYDPPLTYGGWSQCRTLGVRIAELLAARERSASGAGVQDNTVKSHDYAQLDGSEGKEDGAGEAERPRKRRRIKHKVVIHSSPFLRCLQTSVAIAAGMAQHKPSIEAATTKTPTSEPKHSLHHAAARRALHEHKRHRKSKLRVDAFLGEWLNPEYFADITPPPPSAMMVTSAKAELMQNDSVEIFTPTVTQQSSSGGNLWNGTASTARGSKESTLDDWSAVESSVPSSPTSTTSRRDRASTVHSSGGSSDRAKSPFRPGGALQPLTSTLPKQETSLYHPPQPHYAISSSQQIPRGYVAHARNACTSVDYQWDSSRAPLNYGDGGELGEEWSSMHRRFRRGLNHLVDWYGQHSADERSEDALGFEQAERHAVAGELEEESEETVLVVVTHGAGCNALIGAITGQPVLLDVGMASLTMAVRRDDASPLPANAPTNAPHQARRFSMDMGLSSVYEMKLVASSEHLRPSGASTPPMGSFASRDGLATANYKQRLGASLEPPRSNTSSALGSIRRPSAAIMGGADRSNSMPPGDQMHPAPAVNTGLWTPPASRASASPTLQPQRPTLLSSYSDNHAARTALAAQPSDNLVLDFSNSPPESRPGTSSGTREPSPLAGPAKTPEDSSTEGDEKVDGTSEEQRHPRSSDSDGDIVGDLPSTADDVPESLSHGLSQKTLWGTKPSGARVERKVREMPKRRWTVDQE</sequence>
<dbReference type="Proteomes" id="UP001281147">
    <property type="component" value="Unassembled WGS sequence"/>
</dbReference>
<evidence type="ECO:0000313" key="2">
    <source>
        <dbReference type="Proteomes" id="UP001281147"/>
    </source>
</evidence>
<accession>A0ACC3NS33</accession>
<organism evidence="1 2">
    <name type="scientific">Vermiconidia calcicola</name>
    <dbReference type="NCBI Taxonomy" id="1690605"/>
    <lineage>
        <taxon>Eukaryota</taxon>
        <taxon>Fungi</taxon>
        <taxon>Dikarya</taxon>
        <taxon>Ascomycota</taxon>
        <taxon>Pezizomycotina</taxon>
        <taxon>Dothideomycetes</taxon>
        <taxon>Dothideomycetidae</taxon>
        <taxon>Mycosphaerellales</taxon>
        <taxon>Extremaceae</taxon>
        <taxon>Vermiconidia</taxon>
    </lineage>
</organism>
<comment type="caution">
    <text evidence="1">The sequence shown here is derived from an EMBL/GenBank/DDBJ whole genome shotgun (WGS) entry which is preliminary data.</text>
</comment>
<dbReference type="EMBL" id="JAUTXU010000015">
    <property type="protein sequence ID" value="KAK3721936.1"/>
    <property type="molecule type" value="Genomic_DNA"/>
</dbReference>
<gene>
    <name evidence="1" type="ORF">LTR37_002752</name>
</gene>
<evidence type="ECO:0000313" key="1">
    <source>
        <dbReference type="EMBL" id="KAK3721936.1"/>
    </source>
</evidence>
<keyword evidence="2" id="KW-1185">Reference proteome</keyword>
<reference evidence="1" key="1">
    <citation type="submission" date="2023-07" db="EMBL/GenBank/DDBJ databases">
        <title>Black Yeasts Isolated from many extreme environments.</title>
        <authorList>
            <person name="Coleine C."/>
            <person name="Stajich J.E."/>
            <person name="Selbmann L."/>
        </authorList>
    </citation>
    <scope>NUCLEOTIDE SEQUENCE</scope>
    <source>
        <strain evidence="1">CCFEE 5714</strain>
    </source>
</reference>
<protein>
    <submittedName>
        <fullName evidence="1">Uncharacterized protein</fullName>
    </submittedName>
</protein>